<name>A0A1W0D5N4_9NEIS</name>
<comment type="caution">
    <text evidence="1">The sequence shown here is derived from an EMBL/GenBank/DDBJ whole genome shotgun (WGS) entry which is preliminary data.</text>
</comment>
<dbReference type="RefSeq" id="WP_081554885.1">
    <property type="nucleotide sequence ID" value="NZ_MUKV01000005.1"/>
</dbReference>
<protein>
    <submittedName>
        <fullName evidence="1">Uncharacterized protein</fullName>
    </submittedName>
</protein>
<dbReference type="EMBL" id="MUKV01000005">
    <property type="protein sequence ID" value="OQS42304.1"/>
    <property type="molecule type" value="Genomic_DNA"/>
</dbReference>
<dbReference type="Proteomes" id="UP000192721">
    <property type="component" value="Unassembled WGS sequence"/>
</dbReference>
<reference evidence="1 2" key="1">
    <citation type="submission" date="2017-02" db="EMBL/GenBank/DDBJ databases">
        <title>Chromobacterium haemolyticum H5244.</title>
        <authorList>
            <person name="Gulvik C.A."/>
        </authorList>
    </citation>
    <scope>NUCLEOTIDE SEQUENCE [LARGE SCALE GENOMIC DNA]</scope>
    <source>
        <strain evidence="1 2">H5244</strain>
    </source>
</reference>
<proteinExistence type="predicted"/>
<evidence type="ECO:0000313" key="1">
    <source>
        <dbReference type="EMBL" id="OQS42304.1"/>
    </source>
</evidence>
<gene>
    <name evidence="1" type="ORF">B0T45_05795</name>
</gene>
<organism evidence="1 2">
    <name type="scientific">Chromobacterium haemolyticum</name>
    <dbReference type="NCBI Taxonomy" id="394935"/>
    <lineage>
        <taxon>Bacteria</taxon>
        <taxon>Pseudomonadati</taxon>
        <taxon>Pseudomonadota</taxon>
        <taxon>Betaproteobacteria</taxon>
        <taxon>Neisseriales</taxon>
        <taxon>Chromobacteriaceae</taxon>
        <taxon>Chromobacterium</taxon>
    </lineage>
</organism>
<accession>A0A1W0D5N4</accession>
<evidence type="ECO:0000313" key="2">
    <source>
        <dbReference type="Proteomes" id="UP000192721"/>
    </source>
</evidence>
<dbReference type="AlphaFoldDB" id="A0A1W0D5N4"/>
<sequence>MGAKELASLMGVSESDCVAFLDCLRVWTDKGYSVEQAIERHMQQMRRLVNAASDVAKHPEIRTAAANAVWDAVNV</sequence>